<reference evidence="2" key="1">
    <citation type="journal article" date="2025" name="Aquaculture">
        <title>Assessment of the bioflocculant production and safety properties of Metabacillus hrfriensis sp. nov. based on phenotypic and whole-genome sequencing analysis.</title>
        <authorList>
            <person name="Zhang R."/>
            <person name="Zhao Z."/>
            <person name="Luo L."/>
            <person name="Wang S."/>
            <person name="Guo K."/>
            <person name="Xu W."/>
        </authorList>
    </citation>
    <scope>NUCLEOTIDE SEQUENCE [LARGE SCALE GENOMIC DNA]</scope>
    <source>
        <strain evidence="2">CT-WN-B3</strain>
    </source>
</reference>
<evidence type="ECO:0000313" key="2">
    <source>
        <dbReference type="Proteomes" id="UP001226091"/>
    </source>
</evidence>
<proteinExistence type="predicted"/>
<dbReference type="EMBL" id="CP126116">
    <property type="protein sequence ID" value="WHZ59305.1"/>
    <property type="molecule type" value="Genomic_DNA"/>
</dbReference>
<keyword evidence="2" id="KW-1185">Reference proteome</keyword>
<name>A0ACD4RGK3_9BACI</name>
<gene>
    <name evidence="1" type="ORF">QLQ22_08270</name>
</gene>
<protein>
    <submittedName>
        <fullName evidence="1">DUF3231 family protein</fullName>
    </submittedName>
</protein>
<organism evidence="1 2">
    <name type="scientific">Metabacillus hrfriensis</name>
    <dbReference type="NCBI Taxonomy" id="3048891"/>
    <lineage>
        <taxon>Bacteria</taxon>
        <taxon>Bacillati</taxon>
        <taxon>Bacillota</taxon>
        <taxon>Bacilli</taxon>
        <taxon>Bacillales</taxon>
        <taxon>Bacillaceae</taxon>
        <taxon>Metabacillus</taxon>
    </lineage>
</organism>
<accession>A0ACD4RGK3</accession>
<sequence length="337" mass="38299">MGDINHNTRLTSAEISNLWSQFVNDSMALCVISYYLKNVKDNDIRSVLEFALDLSHSHIESIKEFFMQDNYPIPKGFTIEDDVNLKAPPLFSDPFLLVYLHIMTIHGLLGYAGAVGTSIREDQRKYFIKCNMEAMELYNMIMDAMLNKGIVSRPPAINAPDKIQFVEKQSYLTGWLGRKRPLNAIEVSGIYFNMLKNVVKIVLEIGFSQVAESKEVREYIQRGKGLCDKQFTILSSFLSEDNLHSPKKWDDEVTSSTVSPFSDKLLIFHIVSLISTASAYYGAAYSLSQRRDLAAEYLLLIADVTKYAEDGVNIMIDNGWMEQPPIFDDRNDLANKK</sequence>
<dbReference type="Proteomes" id="UP001226091">
    <property type="component" value="Chromosome"/>
</dbReference>
<evidence type="ECO:0000313" key="1">
    <source>
        <dbReference type="EMBL" id="WHZ59305.1"/>
    </source>
</evidence>